<keyword evidence="2" id="KW-0813">Transport</keyword>
<dbReference type="InterPro" id="IPR011527">
    <property type="entry name" value="ABC1_TM_dom"/>
</dbReference>
<dbReference type="STRING" id="765440.A0A0C3G6W5"/>
<feature type="compositionally biased region" description="Polar residues" evidence="10">
    <location>
        <begin position="1022"/>
        <end position="1031"/>
    </location>
</feature>
<feature type="transmembrane region" description="Helical" evidence="11">
    <location>
        <begin position="59"/>
        <end position="84"/>
    </location>
</feature>
<protein>
    <recommendedName>
        <fullName evidence="16">ABC transporter domain-containing protein</fullName>
    </recommendedName>
</protein>
<dbReference type="SUPFAM" id="SSF90123">
    <property type="entry name" value="ABC transporter transmembrane region"/>
    <property type="match status" value="1"/>
</dbReference>
<comment type="similarity">
    <text evidence="9">Belongs to the ABC transporter superfamily. ABCB family. Heavy Metal importer (TC 3.A.1.210) subfamily.</text>
</comment>
<organism evidence="14 15">
    <name type="scientific">Piloderma croceum (strain F 1598)</name>
    <dbReference type="NCBI Taxonomy" id="765440"/>
    <lineage>
        <taxon>Eukaryota</taxon>
        <taxon>Fungi</taxon>
        <taxon>Dikarya</taxon>
        <taxon>Basidiomycota</taxon>
        <taxon>Agaricomycotina</taxon>
        <taxon>Agaricomycetes</taxon>
        <taxon>Agaricomycetidae</taxon>
        <taxon>Atheliales</taxon>
        <taxon>Atheliaceae</taxon>
        <taxon>Piloderma</taxon>
    </lineage>
</organism>
<gene>
    <name evidence="14" type="ORF">PILCRDRAFT_134</name>
</gene>
<proteinExistence type="inferred from homology"/>
<feature type="transmembrane region" description="Helical" evidence="11">
    <location>
        <begin position="536"/>
        <end position="554"/>
    </location>
</feature>
<dbReference type="CDD" id="cd18583">
    <property type="entry name" value="ABC_6TM_HMT1"/>
    <property type="match status" value="1"/>
</dbReference>
<dbReference type="FunFam" id="3.40.50.300:FF:000186">
    <property type="entry name" value="ATP-binding cassette sub-family B member 7, mitochondrial"/>
    <property type="match status" value="1"/>
</dbReference>
<dbReference type="PROSITE" id="PS00211">
    <property type="entry name" value="ABC_TRANSPORTER_1"/>
    <property type="match status" value="1"/>
</dbReference>
<dbReference type="SUPFAM" id="SSF52540">
    <property type="entry name" value="P-loop containing nucleoside triphosphate hydrolases"/>
    <property type="match status" value="1"/>
</dbReference>
<feature type="region of interest" description="Disordered" evidence="10">
    <location>
        <begin position="960"/>
        <end position="1084"/>
    </location>
</feature>
<dbReference type="Pfam" id="PF00664">
    <property type="entry name" value="ABC_membrane"/>
    <property type="match status" value="1"/>
</dbReference>
<dbReference type="Gene3D" id="3.40.50.300">
    <property type="entry name" value="P-loop containing nucleotide triphosphate hydrolases"/>
    <property type="match status" value="1"/>
</dbReference>
<feature type="transmembrane region" description="Helical" evidence="11">
    <location>
        <begin position="304"/>
        <end position="323"/>
    </location>
</feature>
<dbReference type="OrthoDB" id="6500128at2759"/>
<feature type="region of interest" description="Disordered" evidence="10">
    <location>
        <begin position="248"/>
        <end position="271"/>
    </location>
</feature>
<keyword evidence="5" id="KW-0496">Mitochondrion</keyword>
<evidence type="ECO:0000256" key="2">
    <source>
        <dbReference type="ARBA" id="ARBA00022448"/>
    </source>
</evidence>
<dbReference type="InterPro" id="IPR036640">
    <property type="entry name" value="ABC1_TM_sf"/>
</dbReference>
<accession>A0A0C3G6W5</accession>
<feature type="transmembrane region" description="Helical" evidence="11">
    <location>
        <begin position="164"/>
        <end position="185"/>
    </location>
</feature>
<feature type="compositionally biased region" description="Low complexity" evidence="10">
    <location>
        <begin position="1053"/>
        <end position="1064"/>
    </location>
</feature>
<keyword evidence="6" id="KW-0067">ATP-binding</keyword>
<keyword evidence="5" id="KW-0999">Mitochondrion inner membrane</keyword>
<feature type="compositionally biased region" description="Basic residues" evidence="10">
    <location>
        <begin position="1071"/>
        <end position="1084"/>
    </location>
</feature>
<dbReference type="PANTHER" id="PTHR24221">
    <property type="entry name" value="ATP-BINDING CASSETTE SUB-FAMILY B"/>
    <property type="match status" value="1"/>
</dbReference>
<evidence type="ECO:0000313" key="14">
    <source>
        <dbReference type="EMBL" id="KIM91980.1"/>
    </source>
</evidence>
<feature type="transmembrane region" description="Helical" evidence="11">
    <location>
        <begin position="424"/>
        <end position="444"/>
    </location>
</feature>
<evidence type="ECO:0000256" key="5">
    <source>
        <dbReference type="ARBA" id="ARBA00022792"/>
    </source>
</evidence>
<dbReference type="SMART" id="SM00382">
    <property type="entry name" value="AAA"/>
    <property type="match status" value="1"/>
</dbReference>
<evidence type="ECO:0000256" key="4">
    <source>
        <dbReference type="ARBA" id="ARBA00022741"/>
    </source>
</evidence>
<evidence type="ECO:0000256" key="8">
    <source>
        <dbReference type="ARBA" id="ARBA00023136"/>
    </source>
</evidence>
<comment type="subcellular location">
    <subcellularLocation>
        <location evidence="1">Membrane</location>
        <topology evidence="1">Multi-pass membrane protein</topology>
    </subcellularLocation>
</comment>
<feature type="domain" description="ABC transmembrane type-1" evidence="13">
    <location>
        <begin position="307"/>
        <end position="593"/>
    </location>
</feature>
<dbReference type="InterPro" id="IPR017871">
    <property type="entry name" value="ABC_transporter-like_CS"/>
</dbReference>
<evidence type="ECO:0000259" key="12">
    <source>
        <dbReference type="PROSITE" id="PS50893"/>
    </source>
</evidence>
<evidence type="ECO:0008006" key="16">
    <source>
        <dbReference type="Google" id="ProtNLM"/>
    </source>
</evidence>
<evidence type="ECO:0000256" key="6">
    <source>
        <dbReference type="ARBA" id="ARBA00022840"/>
    </source>
</evidence>
<dbReference type="CDD" id="cd03253">
    <property type="entry name" value="ABCC_ATM1_transporter"/>
    <property type="match status" value="1"/>
</dbReference>
<keyword evidence="15" id="KW-1185">Reference proteome</keyword>
<dbReference type="HOGENOM" id="CLU_000604_6_4_1"/>
<dbReference type="PANTHER" id="PTHR24221:SF648">
    <property type="entry name" value="ABC-TYPE TRANSPORTER ATR1"/>
    <property type="match status" value="1"/>
</dbReference>
<evidence type="ECO:0000256" key="3">
    <source>
        <dbReference type="ARBA" id="ARBA00022692"/>
    </source>
</evidence>
<dbReference type="GO" id="GO:0005524">
    <property type="term" value="F:ATP binding"/>
    <property type="evidence" value="ECO:0007669"/>
    <property type="project" value="UniProtKB-KW"/>
</dbReference>
<feature type="transmembrane region" description="Helical" evidence="11">
    <location>
        <begin position="96"/>
        <end position="114"/>
    </location>
</feature>
<feature type="domain" description="ABC transporter" evidence="12">
    <location>
        <begin position="627"/>
        <end position="863"/>
    </location>
</feature>
<evidence type="ECO:0000313" key="15">
    <source>
        <dbReference type="Proteomes" id="UP000054166"/>
    </source>
</evidence>
<evidence type="ECO:0000259" key="13">
    <source>
        <dbReference type="PROSITE" id="PS50929"/>
    </source>
</evidence>
<dbReference type="GO" id="GO:0016020">
    <property type="term" value="C:membrane"/>
    <property type="evidence" value="ECO:0007669"/>
    <property type="project" value="UniProtKB-SubCell"/>
</dbReference>
<feature type="transmembrane region" description="Helical" evidence="11">
    <location>
        <begin position="130"/>
        <end position="152"/>
    </location>
</feature>
<keyword evidence="3 11" id="KW-0812">Transmembrane</keyword>
<evidence type="ECO:0000256" key="7">
    <source>
        <dbReference type="ARBA" id="ARBA00022989"/>
    </source>
</evidence>
<feature type="compositionally biased region" description="Polar residues" evidence="10">
    <location>
        <begin position="1043"/>
        <end position="1052"/>
    </location>
</feature>
<dbReference type="InterPro" id="IPR027417">
    <property type="entry name" value="P-loop_NTPase"/>
</dbReference>
<dbReference type="Proteomes" id="UP000054166">
    <property type="component" value="Unassembled WGS sequence"/>
</dbReference>
<dbReference type="AlphaFoldDB" id="A0A0C3G6W5"/>
<dbReference type="InParanoid" id="A0A0C3G6W5"/>
<evidence type="ECO:0000256" key="9">
    <source>
        <dbReference type="ARBA" id="ARBA00024363"/>
    </source>
</evidence>
<dbReference type="GO" id="GO:0016887">
    <property type="term" value="F:ATP hydrolysis activity"/>
    <property type="evidence" value="ECO:0007669"/>
    <property type="project" value="InterPro"/>
</dbReference>
<feature type="transmembrane region" description="Helical" evidence="11">
    <location>
        <begin position="343"/>
        <end position="364"/>
    </location>
</feature>
<keyword evidence="8 11" id="KW-0472">Membrane</keyword>
<dbReference type="InterPro" id="IPR003593">
    <property type="entry name" value="AAA+_ATPase"/>
</dbReference>
<dbReference type="GO" id="GO:0000041">
    <property type="term" value="P:transition metal ion transport"/>
    <property type="evidence" value="ECO:0007669"/>
    <property type="project" value="UniProtKB-ARBA"/>
</dbReference>
<evidence type="ECO:0000256" key="11">
    <source>
        <dbReference type="SAM" id="Phobius"/>
    </source>
</evidence>
<keyword evidence="7 11" id="KW-1133">Transmembrane helix</keyword>
<evidence type="ECO:0000256" key="10">
    <source>
        <dbReference type="SAM" id="MobiDB-lite"/>
    </source>
</evidence>
<feature type="transmembrane region" description="Helical" evidence="11">
    <location>
        <begin position="12"/>
        <end position="33"/>
    </location>
</feature>
<evidence type="ECO:0000256" key="1">
    <source>
        <dbReference type="ARBA" id="ARBA00004141"/>
    </source>
</evidence>
<sequence>MAGNNVPELSLAVFIIRVVSPALVFLATLSLIFSRAPSPTSPSPITSVVVATRVPRRALVLSLLSLASFTFLLDGLTFVVYAILTKSWPQNTGIEINAIVGIIAYSGLAAFGTWKDVHDVSVWSLKRVKVAVAVALLLDIVHVVLLGLLTTFHKGSGPYSSLSIPALLHLVFPAFRVLLLVPLFFGLISPRIIYTPVDTGDDTDVYDPTDSTFLLPPGGAPPSSTGLSSVPGLSGEASKYGTFQSAHPAIPPSGPATRAHTPVGHDKRDEKPDVALDPSWRELGRRLRRIGPYLWPSKSASLQFVAFLCVLLLIVGRVVNFLLPWTLGELVRVFETPSGRSPWLLLFGYVALRFLQSGGGLGALRDSLWAPVMQYSDREMSQLSFDHLLNLSFAFHMRRKTGELLRILDRGAAINHTLEASRPYLLRIIPTFLDIIVALIVFAIRFEWSLMAVILCVMAAYVWVSVIMTKWRTQVRRRMNDRDMVTRGIHTDCLLNYETVKYFGGEQHEGERYRNAIHDYQVLEYRVMLSLNMLNLAQNFIITLGLLVGSMIVASRVTKGESEPSDFVFFITYIAQLYGPLNNLGYVYRSVNQSLVDTERLLKLLNEPKEVDDKPDAPDLIVEDGEIEFDDVSFSYDNRSTALNGVSFKVPKGSSVALVGESGAGKSTILRLLYRFYDLKEGEGRILIDGQNIKDVTQRSLRKAIGVVPQDCVLFNTSIGYNIGYGKFDASSEEIEIAAQGAQMHDRIMSFPDGYDTDVGERGVRLSGGEKQRVAIARTLLKNPPILLLDEATSALDTSTEKDIQKALQNLQRGRSSLSIAHRLSTIASADVILVLKNGQIIEQGSHRELLAQDGVFAAMWADQVSTSGDPTASIGDQSVKKDAVSGHFGDQTETVAQDGVEDQAREHPGSDAFVDTSEAAPADLPSTEDSGDALPVPFQESVASQADESVAPASLAFPTLDSTQQSPSERTGSQSQSGGGVTFEDSANAPPSRSATPDPDAEPKRKRIASQNFQRFARKISLTTRRQGSGSFIPGIKRDDSSTQQPPQDGTSARNSNDSNAASVQSDIGKKKKDKKEKRKSIF</sequence>
<name>A0A0C3G6W5_PILCF</name>
<dbReference type="GO" id="GO:0140359">
    <property type="term" value="F:ABC-type transporter activity"/>
    <property type="evidence" value="ECO:0007669"/>
    <property type="project" value="InterPro"/>
</dbReference>
<feature type="transmembrane region" description="Helical" evidence="11">
    <location>
        <begin position="450"/>
        <end position="469"/>
    </location>
</feature>
<dbReference type="FunCoup" id="A0A0C3G6W5">
    <property type="interactions" value="66"/>
</dbReference>
<dbReference type="PROSITE" id="PS50929">
    <property type="entry name" value="ABC_TM1F"/>
    <property type="match status" value="1"/>
</dbReference>
<feature type="compositionally biased region" description="Polar residues" evidence="10">
    <location>
        <begin position="961"/>
        <end position="972"/>
    </location>
</feature>
<dbReference type="InterPro" id="IPR039421">
    <property type="entry name" value="Type_1_exporter"/>
</dbReference>
<dbReference type="Pfam" id="PF00005">
    <property type="entry name" value="ABC_tran"/>
    <property type="match status" value="1"/>
</dbReference>
<keyword evidence="4" id="KW-0547">Nucleotide-binding</keyword>
<dbReference type="Gene3D" id="1.20.1560.10">
    <property type="entry name" value="ABC transporter type 1, transmembrane domain"/>
    <property type="match status" value="1"/>
</dbReference>
<dbReference type="InterPro" id="IPR003439">
    <property type="entry name" value="ABC_transporter-like_ATP-bd"/>
</dbReference>
<reference evidence="14 15" key="1">
    <citation type="submission" date="2014-04" db="EMBL/GenBank/DDBJ databases">
        <authorList>
            <consortium name="DOE Joint Genome Institute"/>
            <person name="Kuo A."/>
            <person name="Tarkka M."/>
            <person name="Buscot F."/>
            <person name="Kohler A."/>
            <person name="Nagy L.G."/>
            <person name="Floudas D."/>
            <person name="Copeland A."/>
            <person name="Barry K.W."/>
            <person name="Cichocki N."/>
            <person name="Veneault-Fourrey C."/>
            <person name="LaButti K."/>
            <person name="Lindquist E.A."/>
            <person name="Lipzen A."/>
            <person name="Lundell T."/>
            <person name="Morin E."/>
            <person name="Murat C."/>
            <person name="Sun H."/>
            <person name="Tunlid A."/>
            <person name="Henrissat B."/>
            <person name="Grigoriev I.V."/>
            <person name="Hibbett D.S."/>
            <person name="Martin F."/>
            <person name="Nordberg H.P."/>
            <person name="Cantor M.N."/>
            <person name="Hua S.X."/>
        </authorList>
    </citation>
    <scope>NUCLEOTIDE SEQUENCE [LARGE SCALE GENOMIC DNA]</scope>
    <source>
        <strain evidence="14 15">F 1598</strain>
    </source>
</reference>
<dbReference type="EMBL" id="KN832970">
    <property type="protein sequence ID" value="KIM91980.1"/>
    <property type="molecule type" value="Genomic_DNA"/>
</dbReference>
<dbReference type="PROSITE" id="PS50893">
    <property type="entry name" value="ABC_TRANSPORTER_2"/>
    <property type="match status" value="1"/>
</dbReference>
<reference evidence="15" key="2">
    <citation type="submission" date="2015-01" db="EMBL/GenBank/DDBJ databases">
        <title>Evolutionary Origins and Diversification of the Mycorrhizal Mutualists.</title>
        <authorList>
            <consortium name="DOE Joint Genome Institute"/>
            <consortium name="Mycorrhizal Genomics Consortium"/>
            <person name="Kohler A."/>
            <person name="Kuo A."/>
            <person name="Nagy L.G."/>
            <person name="Floudas D."/>
            <person name="Copeland A."/>
            <person name="Barry K.W."/>
            <person name="Cichocki N."/>
            <person name="Veneault-Fourrey C."/>
            <person name="LaButti K."/>
            <person name="Lindquist E.A."/>
            <person name="Lipzen A."/>
            <person name="Lundell T."/>
            <person name="Morin E."/>
            <person name="Murat C."/>
            <person name="Riley R."/>
            <person name="Ohm R."/>
            <person name="Sun H."/>
            <person name="Tunlid A."/>
            <person name="Henrissat B."/>
            <person name="Grigoriev I.V."/>
            <person name="Hibbett D.S."/>
            <person name="Martin F."/>
        </authorList>
    </citation>
    <scope>NUCLEOTIDE SEQUENCE [LARGE SCALE GENOMIC DNA]</scope>
    <source>
        <strain evidence="15">F 1598</strain>
    </source>
</reference>